<reference evidence="2 3" key="1">
    <citation type="journal article" date="2024" name="G3 (Bethesda)">
        <title>Genome assembly of Hibiscus sabdariffa L. provides insights into metabolisms of medicinal natural products.</title>
        <authorList>
            <person name="Kim T."/>
        </authorList>
    </citation>
    <scope>NUCLEOTIDE SEQUENCE [LARGE SCALE GENOMIC DNA]</scope>
    <source>
        <strain evidence="2">TK-2024</strain>
        <tissue evidence="2">Old leaves</tissue>
    </source>
</reference>
<comment type="caution">
    <text evidence="2">The sequence shown here is derived from an EMBL/GenBank/DDBJ whole genome shotgun (WGS) entry which is preliminary data.</text>
</comment>
<dbReference type="Proteomes" id="UP001472677">
    <property type="component" value="Unassembled WGS sequence"/>
</dbReference>
<evidence type="ECO:0000313" key="2">
    <source>
        <dbReference type="EMBL" id="KAK8512373.1"/>
    </source>
</evidence>
<feature type="compositionally biased region" description="Basic and acidic residues" evidence="1">
    <location>
        <begin position="28"/>
        <end position="38"/>
    </location>
</feature>
<evidence type="ECO:0000313" key="3">
    <source>
        <dbReference type="Proteomes" id="UP001472677"/>
    </source>
</evidence>
<organism evidence="2 3">
    <name type="scientific">Hibiscus sabdariffa</name>
    <name type="common">roselle</name>
    <dbReference type="NCBI Taxonomy" id="183260"/>
    <lineage>
        <taxon>Eukaryota</taxon>
        <taxon>Viridiplantae</taxon>
        <taxon>Streptophyta</taxon>
        <taxon>Embryophyta</taxon>
        <taxon>Tracheophyta</taxon>
        <taxon>Spermatophyta</taxon>
        <taxon>Magnoliopsida</taxon>
        <taxon>eudicotyledons</taxon>
        <taxon>Gunneridae</taxon>
        <taxon>Pentapetalae</taxon>
        <taxon>rosids</taxon>
        <taxon>malvids</taxon>
        <taxon>Malvales</taxon>
        <taxon>Malvaceae</taxon>
        <taxon>Malvoideae</taxon>
        <taxon>Hibiscus</taxon>
    </lineage>
</organism>
<keyword evidence="3" id="KW-1185">Reference proteome</keyword>
<accession>A0ABR2BZ21</accession>
<protein>
    <submittedName>
        <fullName evidence="2">Uncharacterized protein</fullName>
    </submittedName>
</protein>
<proteinExistence type="predicted"/>
<gene>
    <name evidence="2" type="ORF">V6N12_037373</name>
</gene>
<dbReference type="EMBL" id="JBBPBM010000073">
    <property type="protein sequence ID" value="KAK8512373.1"/>
    <property type="molecule type" value="Genomic_DNA"/>
</dbReference>
<feature type="region of interest" description="Disordered" evidence="1">
    <location>
        <begin position="1"/>
        <end position="134"/>
    </location>
</feature>
<evidence type="ECO:0000256" key="1">
    <source>
        <dbReference type="SAM" id="MobiDB-lite"/>
    </source>
</evidence>
<feature type="compositionally biased region" description="Polar residues" evidence="1">
    <location>
        <begin position="125"/>
        <end position="134"/>
    </location>
</feature>
<sequence length="146" mass="15752">MARTKTPKAIGVSGMHQPAQGALASHPWVREPPRDIEPIRFATHNRAPRAQGCTKPHPKGKDKPHNKPRAQGCTKPHPKGKANQCNKPRVMGCAQAKRHPPNAGQATVGGERLAHHTSTKPRGSMNHTMASTGARQVMPKKMAILA</sequence>
<name>A0ABR2BZ21_9ROSI</name>